<protein>
    <submittedName>
        <fullName evidence="2">Uncharacterized protein</fullName>
    </submittedName>
</protein>
<proteinExistence type="predicted"/>
<comment type="caution">
    <text evidence="2">The sequence shown here is derived from an EMBL/GenBank/DDBJ whole genome shotgun (WGS) entry which is preliminary data.</text>
</comment>
<reference evidence="2 3" key="1">
    <citation type="submission" date="2020-04" db="EMBL/GenBank/DDBJ databases">
        <title>Phylogenetic Diversity and Antibacterial Activity against Ralstonia solanacearum of Endophytic Actinomycete Isolated from Moss.</title>
        <authorList>
            <person name="Zhuang X."/>
        </authorList>
    </citation>
    <scope>NUCLEOTIDE SEQUENCE [LARGE SCALE GENOMIC DNA]</scope>
    <source>
        <strain evidence="2 3">LD120</strain>
    </source>
</reference>
<keyword evidence="3" id="KW-1185">Reference proteome</keyword>
<evidence type="ECO:0000313" key="3">
    <source>
        <dbReference type="Proteomes" id="UP000772196"/>
    </source>
</evidence>
<dbReference type="EMBL" id="JAAWWP010000008">
    <property type="protein sequence ID" value="NKI42564.1"/>
    <property type="molecule type" value="Genomic_DNA"/>
</dbReference>
<name>A0ABX1H2H3_9ACTN</name>
<evidence type="ECO:0000256" key="1">
    <source>
        <dbReference type="SAM" id="MobiDB-lite"/>
    </source>
</evidence>
<dbReference type="Proteomes" id="UP000772196">
    <property type="component" value="Unassembled WGS sequence"/>
</dbReference>
<sequence length="170" mass="18647">MHALRQRRAMKRLLCQVCGGVTEGRLPGGRRLFLVRAVEGHPVGEGERTASPPLCPPCALDSLRHCPHLRRGHTAALVEEVRPWGVAGLVHHPRTLRRIPTPEPLTLVPYGSPLLDWTLAARIMTTLHGCTPVDVRELTARHAWPRSGEGEGAGRPLPAASKHGTRRHQS</sequence>
<accession>A0ABX1H2H3</accession>
<gene>
    <name evidence="2" type="ORF">HFV08_15245</name>
</gene>
<feature type="region of interest" description="Disordered" evidence="1">
    <location>
        <begin position="144"/>
        <end position="170"/>
    </location>
</feature>
<evidence type="ECO:0000313" key="2">
    <source>
        <dbReference type="EMBL" id="NKI42564.1"/>
    </source>
</evidence>
<organism evidence="2 3">
    <name type="scientific">Streptomyces physcomitrii</name>
    <dbReference type="NCBI Taxonomy" id="2724184"/>
    <lineage>
        <taxon>Bacteria</taxon>
        <taxon>Bacillati</taxon>
        <taxon>Actinomycetota</taxon>
        <taxon>Actinomycetes</taxon>
        <taxon>Kitasatosporales</taxon>
        <taxon>Streptomycetaceae</taxon>
        <taxon>Streptomyces</taxon>
    </lineage>
</organism>
<dbReference type="RefSeq" id="WP_168539760.1">
    <property type="nucleotide sequence ID" value="NZ_JAAWWP010000008.1"/>
</dbReference>